<dbReference type="FunFam" id="4.10.1080.10:FF:000001">
    <property type="entry name" value="Thrombospondin 3"/>
    <property type="match status" value="1"/>
</dbReference>
<dbReference type="InterPro" id="IPR001881">
    <property type="entry name" value="EGF-like_Ca-bd_dom"/>
</dbReference>
<evidence type="ECO:0000256" key="6">
    <source>
        <dbReference type="ARBA" id="ARBA00022889"/>
    </source>
</evidence>
<dbReference type="PANTHER" id="PTHR10199:SF88">
    <property type="entry name" value="CARTILAGE OLIGOMERIC MATRIX PROTEIN"/>
    <property type="match status" value="1"/>
</dbReference>
<feature type="repeat" description="TSP type-3" evidence="10">
    <location>
        <begin position="332"/>
        <end position="367"/>
    </location>
</feature>
<feature type="compositionally biased region" description="Basic and acidic residues" evidence="11">
    <location>
        <begin position="403"/>
        <end position="418"/>
    </location>
</feature>
<dbReference type="Pfam" id="PF11598">
    <property type="entry name" value="COMP"/>
    <property type="match status" value="1"/>
</dbReference>
<dbReference type="Ensembl" id="ENSFHET00000002466.1">
    <property type="protein sequence ID" value="ENSFHEP00000026532.1"/>
    <property type="gene ID" value="ENSFHEG00000009461.1"/>
</dbReference>
<keyword evidence="15" id="KW-1185">Reference proteome</keyword>
<sequence length="694" mass="75933">ELFLLKDKCFQLLHSAALTQLEIINGEIISQIKMTNLALAEIKELLKQQVREIVFLKNTVMECEACGMGGIQPVSPCEPNPCHPGVKCTESLDGPECGPCPDGMEGNGTRCTDVDECAVIPCHMGVRCINTSPGFRCGSCPAGYTGPQVQGVGLAFARANKQVRTKRLFTVKSQTGSFRCGPCKPGYAGDQRRGCKPERACGNGQPNPCHASAECIVHREGTIECQCGVGWAGNGYLCGTDTDIDGLPDEKLNCPDMNCKKDNCLTVPNSGQEDADNDGIGDACDDDADGDGIPNMQDNCQLVPNVDQRNIDEDDFGDACDNCRAVKNNDQKDTDLDKYGDECDEDMDGDGIPNHLDNCKRVPNVDQKDRDGDKVGDACDSCPYVPNPDQMDADNDLIGDPCDTNKDSDGDGHQDSRDNCPAVINSSQLDTDKDGKGDECDDDDDNDGIPDLLPPGPDNCRLVPNPLQEDLDGTNEYSKINQPVSPAGPAGGLRMESKQTIRNEPGYTAFSGVDFEGTFHVNTVTDDDYAGFIFGYQDSSSFYVVMWKQVEQIYWQANPFRAVAQQGIQLKAVKSNTGPGENLRNALWHTGDTSDQVKLLWKDPRNVGWKDKTSYRWFLQHRPADGYIRVRFYEGSQMVADTGVIIDATMRGGRLGVFCFSQENIIWANLRYRCNDTLPGDFDAYRAQQVQLVA</sequence>
<name>A0A3Q2QIZ3_FUNHE</name>
<evidence type="ECO:0000256" key="10">
    <source>
        <dbReference type="PROSITE-ProRule" id="PRU00634"/>
    </source>
</evidence>
<feature type="repeat" description="TSP type-3" evidence="10">
    <location>
        <begin position="273"/>
        <end position="308"/>
    </location>
</feature>
<evidence type="ECO:0000256" key="2">
    <source>
        <dbReference type="ARBA" id="ARBA00022536"/>
    </source>
</evidence>
<dbReference type="InterPro" id="IPR028974">
    <property type="entry name" value="TSP_type-3_rpt"/>
</dbReference>
<dbReference type="FunFam" id="2.10.25.10:FF:000025">
    <property type="entry name" value="Thrombospondin 3"/>
    <property type="match status" value="1"/>
</dbReference>
<dbReference type="Gene3D" id="1.20.5.10">
    <property type="match status" value="1"/>
</dbReference>
<dbReference type="FunFam" id="1.20.5.10:FF:000001">
    <property type="entry name" value="thrombospondin-3 isoform X2"/>
    <property type="match status" value="1"/>
</dbReference>
<dbReference type="Proteomes" id="UP000265000">
    <property type="component" value="Unplaced"/>
</dbReference>
<dbReference type="InterPro" id="IPR003367">
    <property type="entry name" value="Thrombospondin_3-like_rpt"/>
</dbReference>
<dbReference type="GO" id="GO:0005576">
    <property type="term" value="C:extracellular region"/>
    <property type="evidence" value="ECO:0007669"/>
    <property type="project" value="InterPro"/>
</dbReference>
<dbReference type="GO" id="GO:1903053">
    <property type="term" value="P:regulation of extracellular matrix organization"/>
    <property type="evidence" value="ECO:0007669"/>
    <property type="project" value="Ensembl"/>
</dbReference>
<keyword evidence="3" id="KW-0732">Signal</keyword>
<evidence type="ECO:0000256" key="4">
    <source>
        <dbReference type="ARBA" id="ARBA00022737"/>
    </source>
</evidence>
<feature type="domain" description="EGF-like" evidence="12">
    <location>
        <begin position="113"/>
        <end position="150"/>
    </location>
</feature>
<feature type="region of interest" description="Disordered" evidence="11">
    <location>
        <begin position="349"/>
        <end position="493"/>
    </location>
</feature>
<dbReference type="InterPro" id="IPR024665">
    <property type="entry name" value="TSP/COMP_CC"/>
</dbReference>
<dbReference type="PROSITE" id="PS51234">
    <property type="entry name" value="TSP3"/>
    <property type="match status" value="2"/>
</dbReference>
<feature type="compositionally biased region" description="Polar residues" evidence="11">
    <location>
        <begin position="475"/>
        <end position="484"/>
    </location>
</feature>
<dbReference type="InterPro" id="IPR017897">
    <property type="entry name" value="Thrombospondin_3_rpt"/>
</dbReference>
<dbReference type="SUPFAM" id="SSF103647">
    <property type="entry name" value="TSP type-3 repeat"/>
    <property type="match status" value="3"/>
</dbReference>
<dbReference type="Gene3D" id="4.10.1080.10">
    <property type="entry name" value="TSP type-3 repeat"/>
    <property type="match status" value="2"/>
</dbReference>
<dbReference type="FunFam" id="2.60.120.200:FF:000002">
    <property type="entry name" value="Thrombospondin 3"/>
    <property type="match status" value="1"/>
</dbReference>
<proteinExistence type="inferred from homology"/>
<evidence type="ECO:0000313" key="14">
    <source>
        <dbReference type="Ensembl" id="ENSFHEP00000026532.1"/>
    </source>
</evidence>
<dbReference type="GO" id="GO:0035989">
    <property type="term" value="P:tendon development"/>
    <property type="evidence" value="ECO:0007669"/>
    <property type="project" value="Ensembl"/>
</dbReference>
<evidence type="ECO:0000256" key="8">
    <source>
        <dbReference type="ARBA" id="ARBA00023180"/>
    </source>
</evidence>
<dbReference type="Pfam" id="PF05735">
    <property type="entry name" value="TSP_C"/>
    <property type="match status" value="1"/>
</dbReference>
<dbReference type="PROSITE" id="PS50026">
    <property type="entry name" value="EGF_3"/>
    <property type="match status" value="2"/>
</dbReference>
<comment type="caution">
    <text evidence="9">Lacks conserved residue(s) required for the propagation of feature annotation.</text>
</comment>
<dbReference type="GO" id="GO:0007155">
    <property type="term" value="P:cell adhesion"/>
    <property type="evidence" value="ECO:0007669"/>
    <property type="project" value="UniProtKB-KW"/>
</dbReference>
<dbReference type="InterPro" id="IPR018097">
    <property type="entry name" value="EGF_Ca-bd_CS"/>
</dbReference>
<dbReference type="Gene3D" id="2.60.120.200">
    <property type="match status" value="1"/>
</dbReference>
<dbReference type="InterPro" id="IPR000742">
    <property type="entry name" value="EGF"/>
</dbReference>
<evidence type="ECO:0000259" key="13">
    <source>
        <dbReference type="PROSITE" id="PS51236"/>
    </source>
</evidence>
<dbReference type="SUPFAM" id="SSF58006">
    <property type="entry name" value="Assembly domain of cartilage oligomeric matrix protein"/>
    <property type="match status" value="1"/>
</dbReference>
<dbReference type="SMART" id="SM00181">
    <property type="entry name" value="EGF"/>
    <property type="match status" value="3"/>
</dbReference>
<reference evidence="14" key="1">
    <citation type="submission" date="2025-08" db="UniProtKB">
        <authorList>
            <consortium name="Ensembl"/>
        </authorList>
    </citation>
    <scope>IDENTIFICATION</scope>
</reference>
<evidence type="ECO:0000256" key="1">
    <source>
        <dbReference type="ARBA" id="ARBA00009456"/>
    </source>
</evidence>
<evidence type="ECO:0000313" key="15">
    <source>
        <dbReference type="Proteomes" id="UP000265000"/>
    </source>
</evidence>
<accession>A0A3Q2QIZ3</accession>
<feature type="compositionally biased region" description="Acidic residues" evidence="11">
    <location>
        <begin position="439"/>
        <end position="448"/>
    </location>
</feature>
<evidence type="ECO:0000256" key="3">
    <source>
        <dbReference type="ARBA" id="ARBA00022729"/>
    </source>
</evidence>
<dbReference type="InterPro" id="IPR046970">
    <property type="entry name" value="TSP/COMP_CC_sf"/>
</dbReference>
<dbReference type="PROSITE" id="PS01186">
    <property type="entry name" value="EGF_2"/>
    <property type="match status" value="1"/>
</dbReference>
<dbReference type="CDD" id="cd16077">
    <property type="entry name" value="TSP-5cc"/>
    <property type="match status" value="1"/>
</dbReference>
<evidence type="ECO:0000256" key="11">
    <source>
        <dbReference type="SAM" id="MobiDB-lite"/>
    </source>
</evidence>
<dbReference type="FunFam" id="4.10.1080.10:FF:000004">
    <property type="entry name" value="Cartilage oligomeric matrix protein"/>
    <property type="match status" value="1"/>
</dbReference>
<keyword evidence="8" id="KW-0325">Glycoprotein</keyword>
<dbReference type="FunFam" id="2.10.25.10:FF:000027">
    <property type="entry name" value="Thrombospondin 3"/>
    <property type="match status" value="1"/>
</dbReference>
<dbReference type="SMART" id="SM00179">
    <property type="entry name" value="EGF_CA"/>
    <property type="match status" value="2"/>
</dbReference>
<keyword evidence="5 10" id="KW-0106">Calcium</keyword>
<dbReference type="AlphaFoldDB" id="A0A3Q2QIZ3"/>
<dbReference type="InterPro" id="IPR013320">
    <property type="entry name" value="ConA-like_dom_sf"/>
</dbReference>
<evidence type="ECO:0000256" key="5">
    <source>
        <dbReference type="ARBA" id="ARBA00022837"/>
    </source>
</evidence>
<keyword evidence="4" id="KW-0677">Repeat</keyword>
<dbReference type="FunFam" id="2.10.25.10:FF:000170">
    <property type="entry name" value="thrombospondin-3 isoform X1"/>
    <property type="match status" value="1"/>
</dbReference>
<feature type="domain" description="EGF-like" evidence="12">
    <location>
        <begin position="197"/>
        <end position="239"/>
    </location>
</feature>
<dbReference type="PANTHER" id="PTHR10199">
    <property type="entry name" value="THROMBOSPONDIN"/>
    <property type="match status" value="1"/>
</dbReference>
<dbReference type="GO" id="GO:0005509">
    <property type="term" value="F:calcium ion binding"/>
    <property type="evidence" value="ECO:0007669"/>
    <property type="project" value="UniProtKB-UniRule"/>
</dbReference>
<feature type="compositionally biased region" description="Basic and acidic residues" evidence="11">
    <location>
        <begin position="366"/>
        <end position="377"/>
    </location>
</feature>
<dbReference type="PROSITE" id="PS51236">
    <property type="entry name" value="TSP_CTER"/>
    <property type="match status" value="1"/>
</dbReference>
<feature type="domain" description="TSP C-terminal" evidence="13">
    <location>
        <begin position="445"/>
        <end position="679"/>
    </location>
</feature>
<dbReference type="Pfam" id="PF02412">
    <property type="entry name" value="TSP_3"/>
    <property type="match status" value="4"/>
</dbReference>
<keyword evidence="6" id="KW-0130">Cell adhesion</keyword>
<evidence type="ECO:0000256" key="9">
    <source>
        <dbReference type="PROSITE-ProRule" id="PRU00076"/>
    </source>
</evidence>
<keyword evidence="2 9" id="KW-0245">EGF-like domain</keyword>
<dbReference type="Gene3D" id="2.10.25.10">
    <property type="entry name" value="Laminin"/>
    <property type="match status" value="3"/>
</dbReference>
<organism evidence="14 15">
    <name type="scientific">Fundulus heteroclitus</name>
    <name type="common">Killifish</name>
    <name type="synonym">Mummichog</name>
    <dbReference type="NCBI Taxonomy" id="8078"/>
    <lineage>
        <taxon>Eukaryota</taxon>
        <taxon>Metazoa</taxon>
        <taxon>Chordata</taxon>
        <taxon>Craniata</taxon>
        <taxon>Vertebrata</taxon>
        <taxon>Euteleostomi</taxon>
        <taxon>Actinopterygii</taxon>
        <taxon>Neopterygii</taxon>
        <taxon>Teleostei</taxon>
        <taxon>Neoteleostei</taxon>
        <taxon>Acanthomorphata</taxon>
        <taxon>Ovalentaria</taxon>
        <taxon>Atherinomorphae</taxon>
        <taxon>Cyprinodontiformes</taxon>
        <taxon>Fundulidae</taxon>
        <taxon>Fundulus</taxon>
    </lineage>
</organism>
<dbReference type="PROSITE" id="PS01187">
    <property type="entry name" value="EGF_CA"/>
    <property type="match status" value="1"/>
</dbReference>
<evidence type="ECO:0000256" key="7">
    <source>
        <dbReference type="ARBA" id="ARBA00023157"/>
    </source>
</evidence>
<dbReference type="SUPFAM" id="SSF49899">
    <property type="entry name" value="Concanavalin A-like lectins/glucanases"/>
    <property type="match status" value="1"/>
</dbReference>
<comment type="similarity">
    <text evidence="1">Belongs to the thrombospondin family.</text>
</comment>
<keyword evidence="7" id="KW-1015">Disulfide bond</keyword>
<dbReference type="InterPro" id="IPR039081">
    <property type="entry name" value="TSP-5_CC"/>
</dbReference>
<dbReference type="SUPFAM" id="SSF57196">
    <property type="entry name" value="EGF/Laminin"/>
    <property type="match status" value="1"/>
</dbReference>
<dbReference type="CDD" id="cd00054">
    <property type="entry name" value="EGF_CA"/>
    <property type="match status" value="1"/>
</dbReference>
<protein>
    <submittedName>
        <fullName evidence="14">Si:ch211-43f4.1</fullName>
    </submittedName>
</protein>
<dbReference type="STRING" id="8078.ENSFHEP00000026532"/>
<dbReference type="InterPro" id="IPR008859">
    <property type="entry name" value="Thrombospondin_C"/>
</dbReference>
<reference evidence="14" key="2">
    <citation type="submission" date="2025-09" db="UniProtKB">
        <authorList>
            <consortium name="Ensembl"/>
        </authorList>
    </citation>
    <scope>IDENTIFICATION</scope>
</reference>
<dbReference type="GeneTree" id="ENSGT00940000166148"/>
<evidence type="ECO:0000259" key="12">
    <source>
        <dbReference type="PROSITE" id="PS50026"/>
    </source>
</evidence>